<dbReference type="GO" id="GO:0005543">
    <property type="term" value="F:phospholipid binding"/>
    <property type="evidence" value="ECO:0007669"/>
    <property type="project" value="TreeGrafter"/>
</dbReference>
<dbReference type="GO" id="GO:0008915">
    <property type="term" value="F:lipid-A-disaccharide synthase activity"/>
    <property type="evidence" value="ECO:0007669"/>
    <property type="project" value="UniProtKB-UniRule"/>
</dbReference>
<keyword evidence="8 11" id="KW-0808">Transferase</keyword>
<evidence type="ECO:0000256" key="3">
    <source>
        <dbReference type="ARBA" id="ARBA00012687"/>
    </source>
</evidence>
<reference evidence="13" key="1">
    <citation type="submission" date="2017-04" db="EMBL/GenBank/DDBJ databases">
        <authorList>
            <person name="Varghese N."/>
            <person name="Submissions S."/>
        </authorList>
    </citation>
    <scope>NUCLEOTIDE SEQUENCE [LARGE SCALE GENOMIC DNA]</scope>
</reference>
<comment type="catalytic activity">
    <reaction evidence="10 11">
        <text>a lipid X + a UDP-2-N,3-O-bis[(3R)-3-hydroxyacyl]-alpha-D-glucosamine = a lipid A disaccharide + UDP + H(+)</text>
        <dbReference type="Rhea" id="RHEA:67828"/>
        <dbReference type="ChEBI" id="CHEBI:15378"/>
        <dbReference type="ChEBI" id="CHEBI:58223"/>
        <dbReference type="ChEBI" id="CHEBI:137748"/>
        <dbReference type="ChEBI" id="CHEBI:176338"/>
        <dbReference type="ChEBI" id="CHEBI:176343"/>
        <dbReference type="EC" id="2.4.1.182"/>
    </reaction>
</comment>
<keyword evidence="9 11" id="KW-0443">Lipid metabolism</keyword>
<evidence type="ECO:0000256" key="11">
    <source>
        <dbReference type="HAMAP-Rule" id="MF_00392"/>
    </source>
</evidence>
<dbReference type="OrthoDB" id="9801642at2"/>
<evidence type="ECO:0000256" key="4">
    <source>
        <dbReference type="ARBA" id="ARBA00020902"/>
    </source>
</evidence>
<dbReference type="RefSeq" id="WP_086434155.1">
    <property type="nucleotide sequence ID" value="NZ_FXWH01000001.1"/>
</dbReference>
<comment type="similarity">
    <text evidence="2 11">Belongs to the LpxB family.</text>
</comment>
<dbReference type="InterPro" id="IPR003835">
    <property type="entry name" value="Glyco_trans_19"/>
</dbReference>
<evidence type="ECO:0000256" key="9">
    <source>
        <dbReference type="ARBA" id="ARBA00023098"/>
    </source>
</evidence>
<dbReference type="NCBIfam" id="TIGR00215">
    <property type="entry name" value="lpxB"/>
    <property type="match status" value="1"/>
</dbReference>
<evidence type="ECO:0000313" key="12">
    <source>
        <dbReference type="EMBL" id="SMQ64521.1"/>
    </source>
</evidence>
<protein>
    <recommendedName>
        <fullName evidence="4 11">Lipid-A-disaccharide synthase</fullName>
        <ecNumber evidence="3 11">2.4.1.182</ecNumber>
    </recommendedName>
</protein>
<evidence type="ECO:0000256" key="6">
    <source>
        <dbReference type="ARBA" id="ARBA00022556"/>
    </source>
</evidence>
<organism evidence="12 13">
    <name type="scientific">Pseudidiomarina planktonica</name>
    <dbReference type="NCBI Taxonomy" id="1323738"/>
    <lineage>
        <taxon>Bacteria</taxon>
        <taxon>Pseudomonadati</taxon>
        <taxon>Pseudomonadota</taxon>
        <taxon>Gammaproteobacteria</taxon>
        <taxon>Alteromonadales</taxon>
        <taxon>Idiomarinaceae</taxon>
        <taxon>Pseudidiomarina</taxon>
    </lineage>
</organism>
<gene>
    <name evidence="11" type="primary">lpxB</name>
    <name evidence="12" type="ORF">SAMN06297229_1040</name>
</gene>
<keyword evidence="5 11" id="KW-0444">Lipid biosynthesis</keyword>
<evidence type="ECO:0000313" key="13">
    <source>
        <dbReference type="Proteomes" id="UP000194450"/>
    </source>
</evidence>
<dbReference type="PANTHER" id="PTHR30372">
    <property type="entry name" value="LIPID-A-DISACCHARIDE SYNTHASE"/>
    <property type="match status" value="1"/>
</dbReference>
<evidence type="ECO:0000256" key="7">
    <source>
        <dbReference type="ARBA" id="ARBA00022676"/>
    </source>
</evidence>
<name>A0A1Y6ETI4_9GAMM</name>
<dbReference type="HAMAP" id="MF_00392">
    <property type="entry name" value="LpxB"/>
    <property type="match status" value="1"/>
</dbReference>
<dbReference type="AlphaFoldDB" id="A0A1Y6ETI4"/>
<dbReference type="SUPFAM" id="SSF53756">
    <property type="entry name" value="UDP-Glycosyltransferase/glycogen phosphorylase"/>
    <property type="match status" value="1"/>
</dbReference>
<comment type="function">
    <text evidence="1 11">Condensation of UDP-2,3-diacylglucosamine and 2,3-diacylglucosamine-1-phosphate to form lipid A disaccharide, a precursor of lipid A, a phosphorylated glycolipid that anchors the lipopolysaccharide to the outer membrane of the cell.</text>
</comment>
<evidence type="ECO:0000256" key="10">
    <source>
        <dbReference type="ARBA" id="ARBA00048975"/>
    </source>
</evidence>
<dbReference type="EC" id="2.4.1.182" evidence="3 11"/>
<dbReference type="PANTHER" id="PTHR30372:SF4">
    <property type="entry name" value="LIPID-A-DISACCHARIDE SYNTHASE, MITOCHONDRIAL-RELATED"/>
    <property type="match status" value="1"/>
</dbReference>
<sequence>MTDQHQADKSPVIAVLAGEHSGDLLGAGLLKSLRTTYPNARFIGVGGPLMQAEGLHSLVPMDDLAVMGLAEVITHLPRLLAHRKHIVQQLTQSKPDIFIGIDAPDFNLPIARRLKALGITTMHYVSPSVWAWRQGRIKGIKKSVDHMLCLLPFEKAFYDEHGLPATFVGHPLADDIPMAWSQADARTELGIAEQEKVVGLLPGSRAGEIARMGPVFLQAAQRLWQQNPQLCFVAPMISEARKTQFAELQERLAPELPVTLIDGQARTVMAASDVLLLTSGTVTLEALLIKRPMVVAYRFSWLSYQLMKRLFKAAYFSLPNLLAGKAIVPELKQEETQPQRLAAELTQLLDTPPPQLHEQFSAIHEQLRCNASTLAAQVVINYLSKK</sequence>
<dbReference type="EMBL" id="FXWH01000001">
    <property type="protein sequence ID" value="SMQ64521.1"/>
    <property type="molecule type" value="Genomic_DNA"/>
</dbReference>
<proteinExistence type="inferred from homology"/>
<keyword evidence="13" id="KW-1185">Reference proteome</keyword>
<comment type="pathway">
    <text evidence="11">Bacterial outer membrane biogenesis; LPS lipid A biosynthesis.</text>
</comment>
<dbReference type="Proteomes" id="UP000194450">
    <property type="component" value="Unassembled WGS sequence"/>
</dbReference>
<keyword evidence="6 11" id="KW-0441">Lipid A biosynthesis</keyword>
<evidence type="ECO:0000256" key="1">
    <source>
        <dbReference type="ARBA" id="ARBA00002056"/>
    </source>
</evidence>
<evidence type="ECO:0000256" key="2">
    <source>
        <dbReference type="ARBA" id="ARBA00007868"/>
    </source>
</evidence>
<dbReference type="Pfam" id="PF02684">
    <property type="entry name" value="LpxB"/>
    <property type="match status" value="1"/>
</dbReference>
<dbReference type="GO" id="GO:0009245">
    <property type="term" value="P:lipid A biosynthetic process"/>
    <property type="evidence" value="ECO:0007669"/>
    <property type="project" value="UniProtKB-UniRule"/>
</dbReference>
<keyword evidence="7 11" id="KW-0328">Glycosyltransferase</keyword>
<evidence type="ECO:0000256" key="5">
    <source>
        <dbReference type="ARBA" id="ARBA00022516"/>
    </source>
</evidence>
<accession>A0A1Y6ETI4</accession>
<dbReference type="GO" id="GO:0016020">
    <property type="term" value="C:membrane"/>
    <property type="evidence" value="ECO:0007669"/>
    <property type="project" value="GOC"/>
</dbReference>
<dbReference type="UniPathway" id="UPA00973"/>
<evidence type="ECO:0000256" key="8">
    <source>
        <dbReference type="ARBA" id="ARBA00022679"/>
    </source>
</evidence>